<dbReference type="SUPFAM" id="SSF51182">
    <property type="entry name" value="RmlC-like cupins"/>
    <property type="match status" value="1"/>
</dbReference>
<accession>A0ABY4YLK8</accession>
<dbReference type="InterPro" id="IPR011051">
    <property type="entry name" value="RmlC_Cupin_sf"/>
</dbReference>
<keyword evidence="2" id="KW-1185">Reference proteome</keyword>
<dbReference type="InterPro" id="IPR014710">
    <property type="entry name" value="RmlC-like_jellyroll"/>
</dbReference>
<dbReference type="PANTHER" id="PTHR37694:SF1">
    <property type="entry name" value="SLR8022 PROTEIN"/>
    <property type="match status" value="1"/>
</dbReference>
<name>A0ABY4YLK8_9MICO</name>
<dbReference type="Gene3D" id="2.60.120.10">
    <property type="entry name" value="Jelly Rolls"/>
    <property type="match status" value="1"/>
</dbReference>
<organism evidence="1 2">
    <name type="scientific">Ornithinimicrobium cryptoxanthini</name>
    <dbReference type="NCBI Taxonomy" id="2934161"/>
    <lineage>
        <taxon>Bacteria</taxon>
        <taxon>Bacillati</taxon>
        <taxon>Actinomycetota</taxon>
        <taxon>Actinomycetes</taxon>
        <taxon>Micrococcales</taxon>
        <taxon>Ornithinimicrobiaceae</taxon>
        <taxon>Ornithinimicrobium</taxon>
    </lineage>
</organism>
<dbReference type="EMBL" id="CP099490">
    <property type="protein sequence ID" value="USQ77494.1"/>
    <property type="molecule type" value="Genomic_DNA"/>
</dbReference>
<dbReference type="PANTHER" id="PTHR37694">
    <property type="entry name" value="SLR8022 PROTEIN"/>
    <property type="match status" value="1"/>
</dbReference>
<dbReference type="RefSeq" id="WP_252622678.1">
    <property type="nucleotide sequence ID" value="NZ_CP099490.1"/>
</dbReference>
<gene>
    <name evidence="1" type="ORF">NF557_06185</name>
</gene>
<evidence type="ECO:0000313" key="2">
    <source>
        <dbReference type="Proteomes" id="UP001056535"/>
    </source>
</evidence>
<protein>
    <submittedName>
        <fullName evidence="1">Cupin domain-containing protein</fullName>
    </submittedName>
</protein>
<sequence>MESTSLTVAVEEHLAKARASSSGRAASTLHGGHQHDLRQTLIALVEGNSLNEHESPDEATLQVLHGQVRLRAGDESWEGGEGDYLVIPPARHDLTALSDAAVLLTVATRA</sequence>
<evidence type="ECO:0000313" key="1">
    <source>
        <dbReference type="EMBL" id="USQ77494.1"/>
    </source>
</evidence>
<dbReference type="Proteomes" id="UP001056535">
    <property type="component" value="Chromosome"/>
</dbReference>
<reference evidence="1" key="1">
    <citation type="submission" date="2022-06" db="EMBL/GenBank/DDBJ databases">
        <title>Ornithinimicrobium JY.X270.</title>
        <authorList>
            <person name="Huang Y."/>
        </authorList>
    </citation>
    <scope>NUCLEOTIDE SEQUENCE</scope>
    <source>
        <strain evidence="1">JY.X270</strain>
    </source>
</reference>
<dbReference type="CDD" id="cd02230">
    <property type="entry name" value="cupin_HP0902-like"/>
    <property type="match status" value="1"/>
</dbReference>
<proteinExistence type="predicted"/>